<evidence type="ECO:0000256" key="1">
    <source>
        <dbReference type="SAM" id="MobiDB-lite"/>
    </source>
</evidence>
<dbReference type="EMBL" id="JANPWB010000013">
    <property type="protein sequence ID" value="KAJ1110081.1"/>
    <property type="molecule type" value="Genomic_DNA"/>
</dbReference>
<evidence type="ECO:0000313" key="2">
    <source>
        <dbReference type="EMBL" id="KAJ1110081.1"/>
    </source>
</evidence>
<organism evidence="2 3">
    <name type="scientific">Pleurodeles waltl</name>
    <name type="common">Iberian ribbed newt</name>
    <dbReference type="NCBI Taxonomy" id="8319"/>
    <lineage>
        <taxon>Eukaryota</taxon>
        <taxon>Metazoa</taxon>
        <taxon>Chordata</taxon>
        <taxon>Craniata</taxon>
        <taxon>Vertebrata</taxon>
        <taxon>Euteleostomi</taxon>
        <taxon>Amphibia</taxon>
        <taxon>Batrachia</taxon>
        <taxon>Caudata</taxon>
        <taxon>Salamandroidea</taxon>
        <taxon>Salamandridae</taxon>
        <taxon>Pleurodelinae</taxon>
        <taxon>Pleurodeles</taxon>
    </lineage>
</organism>
<feature type="region of interest" description="Disordered" evidence="1">
    <location>
        <begin position="1"/>
        <end position="41"/>
    </location>
</feature>
<proteinExistence type="predicted"/>
<dbReference type="Proteomes" id="UP001066276">
    <property type="component" value="Chromosome 9"/>
</dbReference>
<accession>A0AAV7N3F7</accession>
<name>A0AAV7N3F7_PLEWA</name>
<protein>
    <submittedName>
        <fullName evidence="2">Uncharacterized protein</fullName>
    </submittedName>
</protein>
<reference evidence="2" key="1">
    <citation type="journal article" date="2022" name="bioRxiv">
        <title>Sequencing and chromosome-scale assembly of the giantPleurodeles waltlgenome.</title>
        <authorList>
            <person name="Brown T."/>
            <person name="Elewa A."/>
            <person name="Iarovenko S."/>
            <person name="Subramanian E."/>
            <person name="Araus A.J."/>
            <person name="Petzold A."/>
            <person name="Susuki M."/>
            <person name="Suzuki K.-i.T."/>
            <person name="Hayashi T."/>
            <person name="Toyoda A."/>
            <person name="Oliveira C."/>
            <person name="Osipova E."/>
            <person name="Leigh N.D."/>
            <person name="Simon A."/>
            <person name="Yun M.H."/>
        </authorList>
    </citation>
    <scope>NUCLEOTIDE SEQUENCE</scope>
    <source>
        <strain evidence="2">20211129_DDA</strain>
        <tissue evidence="2">Liver</tissue>
    </source>
</reference>
<sequence>MHGGVRDARSPPPPIVGTAISLRPTGAWSPKRSGGASGVAHRAVVSAGQPLTSGSAERRSPGRHLGFIDPVAAGVYGSDFTDVRFRGIPGVQEPTGTFRAAPIM</sequence>
<comment type="caution">
    <text evidence="2">The sequence shown here is derived from an EMBL/GenBank/DDBJ whole genome shotgun (WGS) entry which is preliminary data.</text>
</comment>
<keyword evidence="3" id="KW-1185">Reference proteome</keyword>
<gene>
    <name evidence="2" type="ORF">NDU88_007436</name>
</gene>
<dbReference type="AlphaFoldDB" id="A0AAV7N3F7"/>
<evidence type="ECO:0000313" key="3">
    <source>
        <dbReference type="Proteomes" id="UP001066276"/>
    </source>
</evidence>